<dbReference type="NCBIfam" id="TIGR01368">
    <property type="entry name" value="CPSaseIIsmall"/>
    <property type="match status" value="1"/>
</dbReference>
<dbReference type="InterPro" id="IPR002474">
    <property type="entry name" value="CarbamoylP_synth_ssu_N"/>
</dbReference>
<evidence type="ECO:0000256" key="4">
    <source>
        <dbReference type="ARBA" id="ARBA00022741"/>
    </source>
</evidence>
<dbReference type="PRINTS" id="PR00096">
    <property type="entry name" value="GATASE"/>
</dbReference>
<accession>A0ABS2R7H9</accession>
<keyword evidence="8" id="KW-0028">Amino-acid biosynthesis</keyword>
<evidence type="ECO:0000313" key="10">
    <source>
        <dbReference type="EMBL" id="MBM7715602.1"/>
    </source>
</evidence>
<dbReference type="PRINTS" id="PR00099">
    <property type="entry name" value="CPSGATASE"/>
</dbReference>
<evidence type="ECO:0000256" key="3">
    <source>
        <dbReference type="ARBA" id="ARBA00022598"/>
    </source>
</evidence>
<evidence type="ECO:0000256" key="5">
    <source>
        <dbReference type="ARBA" id="ARBA00022840"/>
    </source>
</evidence>
<dbReference type="PROSITE" id="PS51273">
    <property type="entry name" value="GATASE_TYPE_1"/>
    <property type="match status" value="1"/>
</dbReference>
<comment type="similarity">
    <text evidence="2 8">Belongs to the CarA family.</text>
</comment>
<dbReference type="SUPFAM" id="SSF52021">
    <property type="entry name" value="Carbamoyl phosphate synthetase, small subunit N-terminal domain"/>
    <property type="match status" value="1"/>
</dbReference>
<sequence>MKRQLILEDGTTFIGKAFGSEKETSGEVIFNTSMTGYQEIITDPSNYGQIVAFSFPLIGNYGINRDDFETIQPVVKAVIVKEAAEQPSNWRSGMSIHEFLKLKDIPGISGIDTRKLIRKIRANGPMKGIICGFGEKVETHLSRLQAMETLVDQVKQVSTVKPYPVPGRGHKVVVMDLGLKHGILRELTKRGCDVTVVPYHTNASDILSLHPDGVLLSNGPGDPLHVQKLADTVRVIQQEIPILGVGLGHQLFALANGCQTKKMTIGHRGSSYPVKDMETGNVLFTSQNHGYEVVKETVDENTLSVTHEEINSESVEGLAHKQFPAFSVQFNPEASPGSEDAKYVFDQFLAIMETNKRKVDGHAKTN</sequence>
<comment type="catalytic activity">
    <reaction evidence="7 8">
        <text>hydrogencarbonate + L-glutamine + 2 ATP + H2O = carbamoyl phosphate + L-glutamate + 2 ADP + phosphate + 2 H(+)</text>
        <dbReference type="Rhea" id="RHEA:18633"/>
        <dbReference type="ChEBI" id="CHEBI:15377"/>
        <dbReference type="ChEBI" id="CHEBI:15378"/>
        <dbReference type="ChEBI" id="CHEBI:17544"/>
        <dbReference type="ChEBI" id="CHEBI:29985"/>
        <dbReference type="ChEBI" id="CHEBI:30616"/>
        <dbReference type="ChEBI" id="CHEBI:43474"/>
        <dbReference type="ChEBI" id="CHEBI:58228"/>
        <dbReference type="ChEBI" id="CHEBI:58359"/>
        <dbReference type="ChEBI" id="CHEBI:456216"/>
        <dbReference type="EC" id="6.3.5.5"/>
    </reaction>
</comment>
<feature type="binding site" evidence="8">
    <location>
        <position position="250"/>
    </location>
    <ligand>
        <name>L-glutamine</name>
        <dbReference type="ChEBI" id="CHEBI:58359"/>
    </ligand>
</feature>
<feature type="binding site" evidence="8">
    <location>
        <position position="219"/>
    </location>
    <ligand>
        <name>L-glutamine</name>
        <dbReference type="ChEBI" id="CHEBI:58359"/>
    </ligand>
</feature>
<evidence type="ECO:0000259" key="9">
    <source>
        <dbReference type="SMART" id="SM01097"/>
    </source>
</evidence>
<dbReference type="SUPFAM" id="SSF52317">
    <property type="entry name" value="Class I glutamine amidotransferase-like"/>
    <property type="match status" value="1"/>
</dbReference>
<proteinExistence type="inferred from homology"/>
<dbReference type="InterPro" id="IPR029062">
    <property type="entry name" value="Class_I_gatase-like"/>
</dbReference>
<keyword evidence="8" id="KW-0665">Pyrimidine biosynthesis</keyword>
<dbReference type="InterPro" id="IPR050472">
    <property type="entry name" value="Anth_synth/Amidotransfase"/>
</dbReference>
<comment type="function">
    <text evidence="8">Small subunit of the glutamine-dependent carbamoyl phosphate synthetase (CPSase). CPSase catalyzes the formation of carbamoyl phosphate from the ammonia moiety of glutamine, carbonate, and phosphate donated by ATP, constituting the first step of 2 biosynthetic pathways, one leading to arginine and/or urea and the other to pyrimidine nucleotides. The small subunit (glutamine amidotransferase) binds and cleaves glutamine to supply the large subunit with the substrate ammonia.</text>
</comment>
<feature type="binding site" evidence="8">
    <location>
        <position position="291"/>
    </location>
    <ligand>
        <name>L-glutamine</name>
        <dbReference type="ChEBI" id="CHEBI:58359"/>
    </ligand>
</feature>
<feature type="binding site" evidence="8">
    <location>
        <position position="247"/>
    </location>
    <ligand>
        <name>L-glutamine</name>
        <dbReference type="ChEBI" id="CHEBI:58359"/>
    </ligand>
</feature>
<comment type="caution">
    <text evidence="8">Lacks conserved residue(s) required for the propagation of feature annotation.</text>
</comment>
<comment type="caution">
    <text evidence="10">The sequence shown here is derived from an EMBL/GenBank/DDBJ whole genome shotgun (WGS) entry which is preliminary data.</text>
</comment>
<evidence type="ECO:0000256" key="7">
    <source>
        <dbReference type="ARBA" id="ARBA00048816"/>
    </source>
</evidence>
<dbReference type="PANTHER" id="PTHR43418:SF7">
    <property type="entry name" value="CARBAMOYL-PHOSPHATE SYNTHASE SMALL CHAIN"/>
    <property type="match status" value="1"/>
</dbReference>
<keyword evidence="8" id="KW-0055">Arginine biosynthesis</keyword>
<feature type="region of interest" description="CPSase" evidence="8">
    <location>
        <begin position="1"/>
        <end position="170"/>
    </location>
</feature>
<dbReference type="RefSeq" id="WP_077111789.1">
    <property type="nucleotide sequence ID" value="NZ_JAFBFH010000016.1"/>
</dbReference>
<feature type="binding site" evidence="8">
    <location>
        <position position="45"/>
    </location>
    <ligand>
        <name>L-glutamine</name>
        <dbReference type="ChEBI" id="CHEBI:58359"/>
    </ligand>
</feature>
<evidence type="ECO:0000313" key="11">
    <source>
        <dbReference type="Proteomes" id="UP000823485"/>
    </source>
</evidence>
<name>A0ABS2R7H9_9BACI</name>
<dbReference type="InterPro" id="IPR006274">
    <property type="entry name" value="CarbamoylP_synth_ssu"/>
</dbReference>
<dbReference type="GO" id="GO:0004088">
    <property type="term" value="F:carbamoyl-phosphate synthase (glutamine-hydrolyzing) activity"/>
    <property type="evidence" value="ECO:0007669"/>
    <property type="project" value="UniProtKB-EC"/>
</dbReference>
<gene>
    <name evidence="8" type="primary">carA</name>
    <name evidence="10" type="ORF">JOC94_002591</name>
</gene>
<dbReference type="SMART" id="SM01097">
    <property type="entry name" value="CPSase_sm_chain"/>
    <property type="match status" value="1"/>
</dbReference>
<comment type="catalytic activity">
    <reaction evidence="8">
        <text>L-glutamine + H2O = L-glutamate + NH4(+)</text>
        <dbReference type="Rhea" id="RHEA:15889"/>
        <dbReference type="ChEBI" id="CHEBI:15377"/>
        <dbReference type="ChEBI" id="CHEBI:28938"/>
        <dbReference type="ChEBI" id="CHEBI:29985"/>
        <dbReference type="ChEBI" id="CHEBI:58359"/>
    </reaction>
</comment>
<protein>
    <recommendedName>
        <fullName evidence="8">Carbamoyl phosphate synthase small chain</fullName>
        <ecNumber evidence="8">6.3.5.5</ecNumber>
    </recommendedName>
    <alternativeName>
        <fullName evidence="8">Carbamoyl phosphate synthetase glutamine chain</fullName>
    </alternativeName>
</protein>
<dbReference type="HAMAP" id="MF_01209">
    <property type="entry name" value="CPSase_S_chain"/>
    <property type="match status" value="1"/>
</dbReference>
<dbReference type="InterPro" id="IPR035686">
    <property type="entry name" value="CPSase_GATase1"/>
</dbReference>
<keyword evidence="5 8" id="KW-0067">ATP-binding</keyword>
<feature type="domain" description="Carbamoyl-phosphate synthase small subunit N-terminal" evidence="9">
    <location>
        <begin position="1"/>
        <end position="131"/>
    </location>
</feature>
<dbReference type="Pfam" id="PF00117">
    <property type="entry name" value="GATase"/>
    <property type="match status" value="1"/>
</dbReference>
<comment type="pathway">
    <text evidence="8">Pyrimidine metabolism; UMP biosynthesis via de novo pathway; (S)-dihydroorotate from bicarbonate: step 1/3.</text>
</comment>
<organism evidence="10 11">
    <name type="scientific">Siminovitchia thermophila</name>
    <dbReference type="NCBI Taxonomy" id="1245522"/>
    <lineage>
        <taxon>Bacteria</taxon>
        <taxon>Bacillati</taxon>
        <taxon>Bacillota</taxon>
        <taxon>Bacilli</taxon>
        <taxon>Bacillales</taxon>
        <taxon>Bacillaceae</taxon>
        <taxon>Siminovitchia</taxon>
    </lineage>
</organism>
<evidence type="ECO:0000256" key="2">
    <source>
        <dbReference type="ARBA" id="ARBA00007800"/>
    </source>
</evidence>
<feature type="binding site" evidence="8">
    <location>
        <position position="221"/>
    </location>
    <ligand>
        <name>L-glutamine</name>
        <dbReference type="ChEBI" id="CHEBI:58359"/>
    </ligand>
</feature>
<dbReference type="Gene3D" id="3.40.50.880">
    <property type="match status" value="1"/>
</dbReference>
<dbReference type="Pfam" id="PF00988">
    <property type="entry name" value="CPSase_sm_chain"/>
    <property type="match status" value="1"/>
</dbReference>
<dbReference type="CDD" id="cd01744">
    <property type="entry name" value="GATase1_CPSase"/>
    <property type="match status" value="1"/>
</dbReference>
<comment type="pathway">
    <text evidence="1 8">Amino-acid biosynthesis; L-arginine biosynthesis; carbamoyl phosphate from bicarbonate: step 1/1.</text>
</comment>
<keyword evidence="6 8" id="KW-0315">Glutamine amidotransferase</keyword>
<keyword evidence="11" id="KW-1185">Reference proteome</keyword>
<feature type="binding site" evidence="8">
    <location>
        <position position="288"/>
    </location>
    <ligand>
        <name>L-glutamine</name>
        <dbReference type="ChEBI" id="CHEBI:58359"/>
    </ligand>
</feature>
<evidence type="ECO:0000256" key="1">
    <source>
        <dbReference type="ARBA" id="ARBA00005077"/>
    </source>
</evidence>
<keyword evidence="3 8" id="KW-0436">Ligase</keyword>
<dbReference type="NCBIfam" id="NF009475">
    <property type="entry name" value="PRK12838.1"/>
    <property type="match status" value="1"/>
</dbReference>
<dbReference type="InterPro" id="IPR036480">
    <property type="entry name" value="CarbP_synth_ssu_N_sf"/>
</dbReference>
<dbReference type="Proteomes" id="UP000823485">
    <property type="component" value="Unassembled WGS sequence"/>
</dbReference>
<dbReference type="InterPro" id="IPR017926">
    <property type="entry name" value="GATASE"/>
</dbReference>
<feature type="active site" evidence="8">
    <location>
        <position position="333"/>
    </location>
</feature>
<feature type="binding site" evidence="8">
    <location>
        <position position="290"/>
    </location>
    <ligand>
        <name>L-glutamine</name>
        <dbReference type="ChEBI" id="CHEBI:58359"/>
    </ligand>
</feature>
<dbReference type="EC" id="6.3.5.5" evidence="8"/>
<reference evidence="10 11" key="1">
    <citation type="submission" date="2021-01" db="EMBL/GenBank/DDBJ databases">
        <title>Genomic Encyclopedia of Type Strains, Phase IV (KMG-IV): sequencing the most valuable type-strain genomes for metagenomic binning, comparative biology and taxonomic classification.</title>
        <authorList>
            <person name="Goeker M."/>
        </authorList>
    </citation>
    <scope>NUCLEOTIDE SEQUENCE [LARGE SCALE GENOMIC DNA]</scope>
    <source>
        <strain evidence="10 11">DSM 105453</strain>
    </source>
</reference>
<evidence type="ECO:0000256" key="6">
    <source>
        <dbReference type="ARBA" id="ARBA00022962"/>
    </source>
</evidence>
<dbReference type="PANTHER" id="PTHR43418">
    <property type="entry name" value="MULTIFUNCTIONAL TRYPTOPHAN BIOSYNTHESIS PROTEIN-RELATED"/>
    <property type="match status" value="1"/>
</dbReference>
<comment type="subunit">
    <text evidence="8">Composed of two chains; the small (or glutamine) chain promotes the hydrolysis of glutamine to ammonia, which is used by the large (or ammonia) chain to synthesize carbamoyl phosphate. Tetramer of heterodimers (alpha,beta)4.</text>
</comment>
<evidence type="ECO:0000256" key="8">
    <source>
        <dbReference type="HAMAP-Rule" id="MF_01209"/>
    </source>
</evidence>
<dbReference type="EMBL" id="JAFBFH010000016">
    <property type="protein sequence ID" value="MBM7715602.1"/>
    <property type="molecule type" value="Genomic_DNA"/>
</dbReference>
<keyword evidence="4 8" id="KW-0547">Nucleotide-binding</keyword>
<dbReference type="Gene3D" id="3.50.30.20">
    <property type="entry name" value="Carbamoyl-phosphate synthase small subunit, N-terminal domain"/>
    <property type="match status" value="1"/>
</dbReference>